<proteinExistence type="predicted"/>
<dbReference type="WBParaSite" id="ACRNAN_scaffold499.g31248.t1">
    <property type="protein sequence ID" value="ACRNAN_scaffold499.g31248.t1"/>
    <property type="gene ID" value="ACRNAN_scaffold499.g31248"/>
</dbReference>
<dbReference type="GO" id="GO:0020037">
    <property type="term" value="F:heme binding"/>
    <property type="evidence" value="ECO:0007669"/>
    <property type="project" value="InterPro"/>
</dbReference>
<name>A0A914E0P6_9BILA</name>
<protein>
    <submittedName>
        <fullName evidence="2">Globin family profile domain-containing protein</fullName>
    </submittedName>
</protein>
<dbReference type="GO" id="GO:0019825">
    <property type="term" value="F:oxygen binding"/>
    <property type="evidence" value="ECO:0007669"/>
    <property type="project" value="InterPro"/>
</dbReference>
<accession>A0A914E0P6</accession>
<dbReference type="AlphaFoldDB" id="A0A914E0P6"/>
<keyword evidence="1" id="KW-1185">Reference proteome</keyword>
<organism evidence="1 2">
    <name type="scientific">Acrobeloides nanus</name>
    <dbReference type="NCBI Taxonomy" id="290746"/>
    <lineage>
        <taxon>Eukaryota</taxon>
        <taxon>Metazoa</taxon>
        <taxon>Ecdysozoa</taxon>
        <taxon>Nematoda</taxon>
        <taxon>Chromadorea</taxon>
        <taxon>Rhabditida</taxon>
        <taxon>Tylenchina</taxon>
        <taxon>Cephalobomorpha</taxon>
        <taxon>Cephaloboidea</taxon>
        <taxon>Cephalobidae</taxon>
        <taxon>Acrobeloides</taxon>
    </lineage>
</organism>
<dbReference type="Proteomes" id="UP000887540">
    <property type="component" value="Unplaced"/>
</dbReference>
<sequence>MGIICSGLDPENYRSDKSLKLFQRMHRQLQPVVIEPKNQEKIRGQSLDLSPVQKNLMKRYWQEAIMLSNNDIFHKTMLASITSSPKMNEIIACGSYCYRDLRKWPKLNKICQAQFEWFQNIIISNLNENEVREKAVDLGRHHAKFAQYGLKPHFLDIYQLHLIKFLGKLKIENEEEKDEFLSCWITLMDFIVECMNFGYAQALTEAKQQRMQTIELR</sequence>
<evidence type="ECO:0000313" key="2">
    <source>
        <dbReference type="WBParaSite" id="ACRNAN_scaffold499.g31248.t1"/>
    </source>
</evidence>
<dbReference type="Gene3D" id="1.10.490.10">
    <property type="entry name" value="Globins"/>
    <property type="match status" value="1"/>
</dbReference>
<reference evidence="2" key="1">
    <citation type="submission" date="2022-11" db="UniProtKB">
        <authorList>
            <consortium name="WormBaseParasite"/>
        </authorList>
    </citation>
    <scope>IDENTIFICATION</scope>
</reference>
<evidence type="ECO:0000313" key="1">
    <source>
        <dbReference type="Proteomes" id="UP000887540"/>
    </source>
</evidence>
<dbReference type="InterPro" id="IPR012292">
    <property type="entry name" value="Globin/Proto"/>
</dbReference>